<dbReference type="EMBL" id="JAGHQM010001339">
    <property type="protein sequence ID" value="KAH0555827.1"/>
    <property type="molecule type" value="Genomic_DNA"/>
</dbReference>
<comment type="caution">
    <text evidence="2">The sequence shown here is derived from an EMBL/GenBank/DDBJ whole genome shotgun (WGS) entry which is preliminary data.</text>
</comment>
<name>A0A9P8L3W5_9PEZI</name>
<dbReference type="AlphaFoldDB" id="A0A9P8L3W5"/>
<dbReference type="Gene3D" id="3.90.1720.60">
    <property type="match status" value="1"/>
</dbReference>
<sequence>MSPHSDRDHRPIQIAFKGATDTPGDVDLDLGSLWFAKNPAAFPPPAIARVEEKIYTWSHTWSQSRSRTTHTLTAAVRWTYNLSTTKIRLTWDASNPGLTVKAEQKHFPPPTPLSPRELTVQQHRYSDRIARWCESRVGTQVGNGQCWTLAHDALEAVAKESRARGEEPVMISSCTTHGCCIYAHYTPSIPSPPGGPEAAGIGRGDILQFKSSHFVHVDPKNPSSKWESWAGAKKGTGGIPDHTAVVVGIDGRVLRVLEQNVGGVLKVREGTYQLDEMVDGEVRAFRAVGENWCPLETSW</sequence>
<dbReference type="Proteomes" id="UP000750711">
    <property type="component" value="Unassembled WGS sequence"/>
</dbReference>
<proteinExistence type="predicted"/>
<keyword evidence="3" id="KW-1185">Reference proteome</keyword>
<protein>
    <recommendedName>
        <fullName evidence="1">BBC1/AIM3 cysteine proteinase-fold domain-containing protein</fullName>
    </recommendedName>
</protein>
<accession>A0A9P8L3W5</accession>
<dbReference type="Pfam" id="PF25459">
    <property type="entry name" value="AIM3_BBC1_C"/>
    <property type="match status" value="1"/>
</dbReference>
<reference evidence="2" key="1">
    <citation type="submission" date="2021-03" db="EMBL/GenBank/DDBJ databases">
        <title>Comparative genomics and phylogenomic investigation of the class Geoglossomycetes provide insights into ecological specialization and systematics.</title>
        <authorList>
            <person name="Melie T."/>
            <person name="Pirro S."/>
            <person name="Miller A.N."/>
            <person name="Quandt A."/>
        </authorList>
    </citation>
    <scope>NUCLEOTIDE SEQUENCE</scope>
    <source>
        <strain evidence="2">CAQ_001_2017</strain>
    </source>
</reference>
<organism evidence="2 3">
    <name type="scientific">Trichoglossum hirsutum</name>
    <dbReference type="NCBI Taxonomy" id="265104"/>
    <lineage>
        <taxon>Eukaryota</taxon>
        <taxon>Fungi</taxon>
        <taxon>Dikarya</taxon>
        <taxon>Ascomycota</taxon>
        <taxon>Pezizomycotina</taxon>
        <taxon>Geoglossomycetes</taxon>
        <taxon>Geoglossales</taxon>
        <taxon>Geoglossaceae</taxon>
        <taxon>Trichoglossum</taxon>
    </lineage>
</organism>
<dbReference type="InterPro" id="IPR057402">
    <property type="entry name" value="AIM3_BBC1_C"/>
</dbReference>
<evidence type="ECO:0000259" key="1">
    <source>
        <dbReference type="Pfam" id="PF25459"/>
    </source>
</evidence>
<gene>
    <name evidence="2" type="ORF">GP486_006229</name>
</gene>
<feature type="domain" description="BBC1/AIM3 cysteine proteinase-fold" evidence="1">
    <location>
        <begin position="103"/>
        <end position="293"/>
    </location>
</feature>
<evidence type="ECO:0000313" key="2">
    <source>
        <dbReference type="EMBL" id="KAH0555827.1"/>
    </source>
</evidence>
<evidence type="ECO:0000313" key="3">
    <source>
        <dbReference type="Proteomes" id="UP000750711"/>
    </source>
</evidence>